<dbReference type="GeneID" id="98914023"/>
<feature type="transmembrane region" description="Helical" evidence="1">
    <location>
        <begin position="62"/>
        <end position="85"/>
    </location>
</feature>
<keyword evidence="1" id="KW-0472">Membrane</keyword>
<feature type="transmembrane region" description="Helical" evidence="1">
    <location>
        <begin position="377"/>
        <end position="397"/>
    </location>
</feature>
<feature type="transmembrane region" description="Helical" evidence="1">
    <location>
        <begin position="139"/>
        <end position="161"/>
    </location>
</feature>
<feature type="transmembrane region" description="Helical" evidence="1">
    <location>
        <begin position="30"/>
        <end position="50"/>
    </location>
</feature>
<evidence type="ECO:0000313" key="3">
    <source>
        <dbReference type="Proteomes" id="UP000295515"/>
    </source>
</evidence>
<dbReference type="NCBIfam" id="TIGR04370">
    <property type="entry name" value="glyco_rpt_poly"/>
    <property type="match status" value="1"/>
</dbReference>
<dbReference type="AlphaFoldDB" id="A0A4R3Z860"/>
<feature type="transmembrane region" description="Helical" evidence="1">
    <location>
        <begin position="259"/>
        <end position="278"/>
    </location>
</feature>
<feature type="transmembrane region" description="Helical" evidence="1">
    <location>
        <begin position="409"/>
        <end position="428"/>
    </location>
</feature>
<evidence type="ECO:0000313" key="2">
    <source>
        <dbReference type="EMBL" id="TCW02894.1"/>
    </source>
</evidence>
<keyword evidence="3" id="KW-1185">Reference proteome</keyword>
<accession>A0A4R3Z860</accession>
<keyword evidence="1" id="KW-0812">Transmembrane</keyword>
<protein>
    <submittedName>
        <fullName evidence="2">Oligosaccharide repeat unit polymerase</fullName>
    </submittedName>
</protein>
<dbReference type="Proteomes" id="UP000295515">
    <property type="component" value="Unassembled WGS sequence"/>
</dbReference>
<keyword evidence="1" id="KW-1133">Transmembrane helix</keyword>
<dbReference type="Pfam" id="PF14296">
    <property type="entry name" value="O-ag_pol_Wzy"/>
    <property type="match status" value="1"/>
</dbReference>
<evidence type="ECO:0000256" key="1">
    <source>
        <dbReference type="SAM" id="Phobius"/>
    </source>
</evidence>
<dbReference type="InterPro" id="IPR029468">
    <property type="entry name" value="O-ag_pol_Wzy"/>
</dbReference>
<sequence length="474" mass="55030">MKNKVLLINIFASILLFMTLFSVNDSNINYIKYLDIVAVFSLITIVLFVYSIYKLEKSIVNLFLIFELFLVIFNFGQFIAFYLCGNDFSVLTPYRNSLTAFPESIVKSTVNMCFLYIYSFHFGWLFFSKNIKKRNTQVVFNLITAKYIGLALLLISIVPLIKYDSAYFVQSIKYGYVLSDLSVNYGIIDDLARLYKVAVIFLIIGYSKEKKVKFIVLGNIIYSFLKIWLIGQRGYEFIFVIFIAVIYYTFIAKINFKKMIMLFVVVLFSLSLMKSVVYTRDSTQKVNFSSVVSNVVKDNIVVETLAEFGNTFYTAQIINYEVPNNVDFCYGKEFFMSTLTMLPNIGGLSNKLKEVNLIYQMSITQYRGIGGSMIGEFYYNFGWLGFIFMFAFGDLCAKLSRKISFDEKIDSVQAALYIALFQNLIWFIRDSIMSLPRKCLFELILPYILYLIIKKVFVVKVHSENKKKYIEEKI</sequence>
<dbReference type="EMBL" id="SMCQ01000001">
    <property type="protein sequence ID" value="TCW02894.1"/>
    <property type="molecule type" value="Genomic_DNA"/>
</dbReference>
<organism evidence="2 3">
    <name type="scientific">Longibaculum muris</name>
    <dbReference type="NCBI Taxonomy" id="1796628"/>
    <lineage>
        <taxon>Bacteria</taxon>
        <taxon>Bacillati</taxon>
        <taxon>Bacillota</taxon>
        <taxon>Erysipelotrichia</taxon>
        <taxon>Erysipelotrichales</taxon>
        <taxon>Coprobacillaceae</taxon>
        <taxon>Longibaculum</taxon>
    </lineage>
</organism>
<feature type="transmembrane region" description="Helical" evidence="1">
    <location>
        <begin position="440"/>
        <end position="458"/>
    </location>
</feature>
<reference evidence="2 3" key="1">
    <citation type="submission" date="2019-03" db="EMBL/GenBank/DDBJ databases">
        <title>Genomic Encyclopedia of Type Strains, Phase IV (KMG-IV): sequencing the most valuable type-strain genomes for metagenomic binning, comparative biology and taxonomic classification.</title>
        <authorList>
            <person name="Goeker M."/>
        </authorList>
    </citation>
    <scope>NUCLEOTIDE SEQUENCE [LARGE SCALE GENOMIC DNA]</scope>
    <source>
        <strain evidence="2 3">DSM 29487</strain>
    </source>
</reference>
<feature type="transmembrane region" description="Helical" evidence="1">
    <location>
        <begin position="105"/>
        <end position="127"/>
    </location>
</feature>
<comment type="caution">
    <text evidence="2">The sequence shown here is derived from an EMBL/GenBank/DDBJ whole genome shotgun (WGS) entry which is preliminary data.</text>
</comment>
<dbReference type="RefSeq" id="WP_066445606.1">
    <property type="nucleotide sequence ID" value="NZ_DBGCPY010000067.1"/>
</dbReference>
<name>A0A4R3Z860_9FIRM</name>
<feature type="transmembrane region" description="Helical" evidence="1">
    <location>
        <begin position="181"/>
        <end position="205"/>
    </location>
</feature>
<feature type="transmembrane region" description="Helical" evidence="1">
    <location>
        <begin position="235"/>
        <end position="252"/>
    </location>
</feature>
<proteinExistence type="predicted"/>
<feature type="transmembrane region" description="Helical" evidence="1">
    <location>
        <begin position="5"/>
        <end position="24"/>
    </location>
</feature>
<gene>
    <name evidence="2" type="ORF">EDD60_101198</name>
</gene>